<proteinExistence type="predicted"/>
<dbReference type="InterPro" id="IPR013217">
    <property type="entry name" value="Methyltransf_12"/>
</dbReference>
<evidence type="ECO:0000313" key="3">
    <source>
        <dbReference type="Proteomes" id="UP000007967"/>
    </source>
</evidence>
<evidence type="ECO:0000259" key="1">
    <source>
        <dbReference type="Pfam" id="PF08242"/>
    </source>
</evidence>
<dbReference type="eggNOG" id="COG2226">
    <property type="taxonomic scope" value="Bacteria"/>
</dbReference>
<dbReference type="Gene3D" id="3.40.50.150">
    <property type="entry name" value="Vaccinia Virus protein VP39"/>
    <property type="match status" value="1"/>
</dbReference>
<dbReference type="RefSeq" id="WP_012923396.1">
    <property type="nucleotide sequence ID" value="NC_013729.1"/>
</dbReference>
<dbReference type="GO" id="GO:0032259">
    <property type="term" value="P:methylation"/>
    <property type="evidence" value="ECO:0007669"/>
    <property type="project" value="UniProtKB-KW"/>
</dbReference>
<protein>
    <submittedName>
        <fullName evidence="2">Methyltransferase type 12</fullName>
    </submittedName>
</protein>
<keyword evidence="2" id="KW-0489">Methyltransferase</keyword>
<dbReference type="InterPro" id="IPR016584">
    <property type="entry name" value="MeTrfase_VrtF"/>
</dbReference>
<keyword evidence="3" id="KW-1185">Reference proteome</keyword>
<dbReference type="InterPro" id="IPR029063">
    <property type="entry name" value="SAM-dependent_MTases_sf"/>
</dbReference>
<dbReference type="PIRSF" id="PIRSF011491">
    <property type="entry name" value="Mtase_YbcY_prd"/>
    <property type="match status" value="1"/>
</dbReference>
<dbReference type="KEGG" id="kfl:Kfla_5838"/>
<sequence>MTPPDEADVRAGAAQYSTAMLRWYDLAVLEVNCRLLWRCPPRTMLELYQRNIGARHLDLGPGTGYFLDRCTFGVRRPQLTLLDLNPDVLTTAAHRLRRYNPTTHLRNVLEPLALGDNRFDSAGLNMVLHCIPGPISAKAGVFDRIIPYLEPGARIFGSTILDVGVPHSPAARVALHLLNRQGVFHNTSDTLSDLDQALAQRFATYRIELHGAMALFQALAPGDRVPSP</sequence>
<dbReference type="Pfam" id="PF08242">
    <property type="entry name" value="Methyltransf_12"/>
    <property type="match status" value="1"/>
</dbReference>
<evidence type="ECO:0000313" key="2">
    <source>
        <dbReference type="EMBL" id="ADB34842.1"/>
    </source>
</evidence>
<reference evidence="3" key="1">
    <citation type="submission" date="2009-09" db="EMBL/GenBank/DDBJ databases">
        <title>The complete genome of Kribbella flavida DSM 17836.</title>
        <authorList>
            <consortium name="US DOE Joint Genome Institute (JGI-PGF)"/>
            <person name="Lucas S."/>
            <person name="Copeland A."/>
            <person name="Lapidus A."/>
            <person name="Glavina del Rio T."/>
            <person name="Dalin E."/>
            <person name="Tice H."/>
            <person name="Bruce D."/>
            <person name="Goodwin L."/>
            <person name="Pitluck S."/>
            <person name="Kyrpides N."/>
            <person name="Mavromatis K."/>
            <person name="Ivanova N."/>
            <person name="Saunders E."/>
            <person name="Brettin T."/>
            <person name="Detter J.C."/>
            <person name="Han C."/>
            <person name="Larimer F."/>
            <person name="Land M."/>
            <person name="Hauser L."/>
            <person name="Markowitz V."/>
            <person name="Cheng J.-F."/>
            <person name="Hugenholtz P."/>
            <person name="Woyke T."/>
            <person name="Wu D."/>
            <person name="Pukall R."/>
            <person name="Klenk H.-P."/>
            <person name="Eisen J.A."/>
        </authorList>
    </citation>
    <scope>NUCLEOTIDE SEQUENCE [LARGE SCALE GENOMIC DNA]</scope>
    <source>
        <strain evidence="3">DSM 17836 / JCM 10339 / NBRC 14399</strain>
    </source>
</reference>
<dbReference type="HOGENOM" id="CLU_046029_0_1_11"/>
<dbReference type="GO" id="GO:0008168">
    <property type="term" value="F:methyltransferase activity"/>
    <property type="evidence" value="ECO:0007669"/>
    <property type="project" value="UniProtKB-KW"/>
</dbReference>
<name>D2PQE0_KRIFD</name>
<dbReference type="STRING" id="479435.Kfla_5838"/>
<organism evidence="2 3">
    <name type="scientific">Kribbella flavida (strain DSM 17836 / JCM 10339 / NBRC 14399)</name>
    <dbReference type="NCBI Taxonomy" id="479435"/>
    <lineage>
        <taxon>Bacteria</taxon>
        <taxon>Bacillati</taxon>
        <taxon>Actinomycetota</taxon>
        <taxon>Actinomycetes</taxon>
        <taxon>Propionibacteriales</taxon>
        <taxon>Kribbellaceae</taxon>
        <taxon>Kribbella</taxon>
    </lineage>
</organism>
<dbReference type="CDD" id="cd02440">
    <property type="entry name" value="AdoMet_MTases"/>
    <property type="match status" value="1"/>
</dbReference>
<dbReference type="Proteomes" id="UP000007967">
    <property type="component" value="Chromosome"/>
</dbReference>
<keyword evidence="2" id="KW-0808">Transferase</keyword>
<reference evidence="2 3" key="2">
    <citation type="journal article" date="2010" name="Stand. Genomic Sci.">
        <title>Complete genome sequence of Kribbella flavida type strain (IFO 14399).</title>
        <authorList>
            <person name="Pukall R."/>
            <person name="Lapidus A."/>
            <person name="Glavina Del Rio T."/>
            <person name="Copeland A."/>
            <person name="Tice H."/>
            <person name="Cheng J.-F."/>
            <person name="Lucas S."/>
            <person name="Chen F."/>
            <person name="Nolan M."/>
            <person name="LaButti K."/>
            <person name="Pati A."/>
            <person name="Ivanova N."/>
            <person name="Mavrommatis K."/>
            <person name="Mikhailova N."/>
            <person name="Pitluck S."/>
            <person name="Bruce D."/>
            <person name="Goodwin L."/>
            <person name="Land M."/>
            <person name="Hauser L."/>
            <person name="Chang Y.-J."/>
            <person name="Jeffries C.D."/>
            <person name="Chen A."/>
            <person name="Palaniappan K."/>
            <person name="Chain P."/>
            <person name="Rohde M."/>
            <person name="Goeker M."/>
            <person name="Bristow J."/>
            <person name="Eisen J.A."/>
            <person name="Markowitz V."/>
            <person name="Hugenholtz P."/>
            <person name="Kyrpides N.C."/>
            <person name="Klenk H.-P."/>
            <person name="Brettin T."/>
        </authorList>
    </citation>
    <scope>NUCLEOTIDE SEQUENCE [LARGE SCALE GENOMIC DNA]</scope>
    <source>
        <strain evidence="3">DSM 17836 / JCM 10339 / NBRC 14399</strain>
    </source>
</reference>
<dbReference type="EMBL" id="CP001736">
    <property type="protein sequence ID" value="ADB34842.1"/>
    <property type="molecule type" value="Genomic_DNA"/>
</dbReference>
<feature type="domain" description="Methyltransferase type 12" evidence="1">
    <location>
        <begin position="57"/>
        <end position="154"/>
    </location>
</feature>
<gene>
    <name evidence="2" type="ordered locus">Kfla_5838</name>
</gene>
<dbReference type="AlphaFoldDB" id="D2PQE0"/>
<dbReference type="SUPFAM" id="SSF53335">
    <property type="entry name" value="S-adenosyl-L-methionine-dependent methyltransferases"/>
    <property type="match status" value="1"/>
</dbReference>
<accession>D2PQE0</accession>